<evidence type="ECO:0000313" key="9">
    <source>
        <dbReference type="EMBL" id="MXY94998.1"/>
    </source>
</evidence>
<comment type="similarity">
    <text evidence="7">Belongs to the binding-protein-dependent transport system permease family.</text>
</comment>
<dbReference type="AlphaFoldDB" id="A0A6B0Z023"/>
<keyword evidence="3" id="KW-1003">Cell membrane</keyword>
<protein>
    <submittedName>
        <fullName evidence="9">ABC transporter permease</fullName>
    </submittedName>
</protein>
<dbReference type="EMBL" id="VXRG01000131">
    <property type="protein sequence ID" value="MXY94998.1"/>
    <property type="molecule type" value="Genomic_DNA"/>
</dbReference>
<evidence type="ECO:0000256" key="1">
    <source>
        <dbReference type="ARBA" id="ARBA00004651"/>
    </source>
</evidence>
<dbReference type="CDD" id="cd06261">
    <property type="entry name" value="TM_PBP2"/>
    <property type="match status" value="1"/>
</dbReference>
<feature type="transmembrane region" description="Helical" evidence="7">
    <location>
        <begin position="259"/>
        <end position="279"/>
    </location>
</feature>
<comment type="caution">
    <text evidence="9">The sequence shown here is derived from an EMBL/GenBank/DDBJ whole genome shotgun (WGS) entry which is preliminary data.</text>
</comment>
<dbReference type="SUPFAM" id="SSF161098">
    <property type="entry name" value="MetI-like"/>
    <property type="match status" value="1"/>
</dbReference>
<comment type="subcellular location">
    <subcellularLocation>
        <location evidence="1 7">Cell membrane</location>
        <topology evidence="1 7">Multi-pass membrane protein</topology>
    </subcellularLocation>
</comment>
<dbReference type="GO" id="GO:0005886">
    <property type="term" value="C:plasma membrane"/>
    <property type="evidence" value="ECO:0007669"/>
    <property type="project" value="UniProtKB-SubCell"/>
</dbReference>
<dbReference type="PANTHER" id="PTHR43386">
    <property type="entry name" value="OLIGOPEPTIDE TRANSPORT SYSTEM PERMEASE PROTEIN APPC"/>
    <property type="match status" value="1"/>
</dbReference>
<proteinExistence type="inferred from homology"/>
<dbReference type="Gene3D" id="1.10.3720.10">
    <property type="entry name" value="MetI-like"/>
    <property type="match status" value="1"/>
</dbReference>
<accession>A0A6B0Z023</accession>
<dbReference type="GO" id="GO:0055085">
    <property type="term" value="P:transmembrane transport"/>
    <property type="evidence" value="ECO:0007669"/>
    <property type="project" value="InterPro"/>
</dbReference>
<organism evidence="9">
    <name type="scientific">Caldilineaceae bacterium SB0664_bin_27</name>
    <dbReference type="NCBI Taxonomy" id="2605260"/>
    <lineage>
        <taxon>Bacteria</taxon>
        <taxon>Bacillati</taxon>
        <taxon>Chloroflexota</taxon>
        <taxon>Caldilineae</taxon>
        <taxon>Caldilineales</taxon>
        <taxon>Caldilineaceae</taxon>
    </lineage>
</organism>
<dbReference type="Pfam" id="PF00528">
    <property type="entry name" value="BPD_transp_1"/>
    <property type="match status" value="1"/>
</dbReference>
<feature type="transmembrane region" description="Helical" evidence="7">
    <location>
        <begin position="211"/>
        <end position="236"/>
    </location>
</feature>
<dbReference type="InterPro" id="IPR000515">
    <property type="entry name" value="MetI-like"/>
</dbReference>
<dbReference type="PROSITE" id="PS50928">
    <property type="entry name" value="ABC_TM1"/>
    <property type="match status" value="1"/>
</dbReference>
<keyword evidence="5 7" id="KW-1133">Transmembrane helix</keyword>
<keyword evidence="4 7" id="KW-0812">Transmembrane</keyword>
<feature type="transmembrane region" description="Helical" evidence="7">
    <location>
        <begin position="32"/>
        <end position="50"/>
    </location>
</feature>
<feature type="transmembrane region" description="Helical" evidence="7">
    <location>
        <begin position="135"/>
        <end position="162"/>
    </location>
</feature>
<evidence type="ECO:0000256" key="2">
    <source>
        <dbReference type="ARBA" id="ARBA00022448"/>
    </source>
</evidence>
<evidence type="ECO:0000259" key="8">
    <source>
        <dbReference type="PROSITE" id="PS50928"/>
    </source>
</evidence>
<feature type="transmembrane region" description="Helical" evidence="7">
    <location>
        <begin position="93"/>
        <end position="115"/>
    </location>
</feature>
<sequence>MTAGSPSIAPAGRLSRVELRRYWRQLNAESRWGVVILALILVLSVSVPLLSPNDPYGFVDQPLQPPSAAFLFGTDHLGRDLLVRVFTAARLDIALAILGVSVPILIGTFIGTLAGTTRNRIAETVWDGLVNALTAFPEIILVLGIVAMVGADIRGLLIAIWISRWAQYARIARAKSLALRDAEFVQAAQVLGYSQLRILVRHIMPNVFSEALAYALSDFIFIIVIIGGLSFLGLGVTPPTPEWGAMLAEGRLYLRTEPWLILFPGFFLSLTAIGVALLARGLERISKGEDD</sequence>
<gene>
    <name evidence="9" type="ORF">F4Y42_16280</name>
</gene>
<keyword evidence="2 7" id="KW-0813">Transport</keyword>
<reference evidence="9" key="1">
    <citation type="submission" date="2019-09" db="EMBL/GenBank/DDBJ databases">
        <title>Characterisation of the sponge microbiome using genome-centric metagenomics.</title>
        <authorList>
            <person name="Engelberts J.P."/>
            <person name="Robbins S.J."/>
            <person name="De Goeij J.M."/>
            <person name="Aranda M."/>
            <person name="Bell S.C."/>
            <person name="Webster N.S."/>
        </authorList>
    </citation>
    <scope>NUCLEOTIDE SEQUENCE</scope>
    <source>
        <strain evidence="9">SB0664_bin_27</strain>
    </source>
</reference>
<keyword evidence="6 7" id="KW-0472">Membrane</keyword>
<dbReference type="InterPro" id="IPR050366">
    <property type="entry name" value="BP-dependent_transpt_permease"/>
</dbReference>
<dbReference type="PANTHER" id="PTHR43386:SF1">
    <property type="entry name" value="D,D-DIPEPTIDE TRANSPORT SYSTEM PERMEASE PROTEIN DDPC-RELATED"/>
    <property type="match status" value="1"/>
</dbReference>
<name>A0A6B0Z023_9CHLR</name>
<feature type="domain" description="ABC transmembrane type-1" evidence="8">
    <location>
        <begin position="89"/>
        <end position="279"/>
    </location>
</feature>
<evidence type="ECO:0000256" key="3">
    <source>
        <dbReference type="ARBA" id="ARBA00022475"/>
    </source>
</evidence>
<evidence type="ECO:0000256" key="4">
    <source>
        <dbReference type="ARBA" id="ARBA00022692"/>
    </source>
</evidence>
<evidence type="ECO:0000256" key="5">
    <source>
        <dbReference type="ARBA" id="ARBA00022989"/>
    </source>
</evidence>
<evidence type="ECO:0000256" key="7">
    <source>
        <dbReference type="RuleBase" id="RU363032"/>
    </source>
</evidence>
<dbReference type="InterPro" id="IPR035906">
    <property type="entry name" value="MetI-like_sf"/>
</dbReference>
<evidence type="ECO:0000256" key="6">
    <source>
        <dbReference type="ARBA" id="ARBA00023136"/>
    </source>
</evidence>